<dbReference type="PANTHER" id="PTHR43636:SF2">
    <property type="entry name" value="ELONGATION FACTOR G, MITOCHONDRIAL"/>
    <property type="match status" value="1"/>
</dbReference>
<dbReference type="CDD" id="cd01886">
    <property type="entry name" value="EF-G"/>
    <property type="match status" value="1"/>
</dbReference>
<dbReference type="HAMAP" id="MF_00054_B">
    <property type="entry name" value="EF_G_EF_2_B"/>
    <property type="match status" value="1"/>
</dbReference>
<protein>
    <recommendedName>
        <fullName evidence="7">Elongation factor G, mitochondrial</fullName>
        <shortName evidence="7">EF-Gmt</shortName>
    </recommendedName>
    <alternativeName>
        <fullName evidence="7">Elongation factor G 1, mitochondrial</fullName>
        <shortName evidence="7">mEF-G 1</shortName>
    </alternativeName>
    <alternativeName>
        <fullName evidence="7">Elongation factor G1</fullName>
    </alternativeName>
</protein>
<dbReference type="InterPro" id="IPR014721">
    <property type="entry name" value="Ribsml_uS5_D2-typ_fold_subgr"/>
</dbReference>
<dbReference type="PANTHER" id="PTHR43636">
    <property type="entry name" value="ELONGATION FACTOR G, MITOCHONDRIAL"/>
    <property type="match status" value="1"/>
</dbReference>
<dbReference type="FunFam" id="2.40.30.10:FF:000022">
    <property type="entry name" value="Elongation factor G, mitochondrial"/>
    <property type="match status" value="1"/>
</dbReference>
<dbReference type="GO" id="GO:0005525">
    <property type="term" value="F:GTP binding"/>
    <property type="evidence" value="ECO:0007669"/>
    <property type="project" value="UniProtKB-UniRule"/>
</dbReference>
<dbReference type="Pfam" id="PF03764">
    <property type="entry name" value="EFG_IV"/>
    <property type="match status" value="1"/>
</dbReference>
<dbReference type="FunFam" id="3.30.70.870:FF:000001">
    <property type="entry name" value="Elongation factor G"/>
    <property type="match status" value="1"/>
</dbReference>
<dbReference type="Pfam" id="PF03144">
    <property type="entry name" value="GTP_EFTU_D2"/>
    <property type="match status" value="1"/>
</dbReference>
<reference evidence="9" key="1">
    <citation type="submission" date="2020-09" db="EMBL/GenBank/DDBJ databases">
        <authorList>
            <person name="Kikuchi T."/>
        </authorList>
    </citation>
    <scope>NUCLEOTIDE SEQUENCE</scope>
    <source>
        <strain evidence="9">SH1</strain>
    </source>
</reference>
<evidence type="ECO:0000256" key="6">
    <source>
        <dbReference type="ARBA" id="ARBA00023134"/>
    </source>
</evidence>
<dbReference type="SUPFAM" id="SSF54211">
    <property type="entry name" value="Ribosomal protein S5 domain 2-like"/>
    <property type="match status" value="1"/>
</dbReference>
<dbReference type="InterPro" id="IPR005517">
    <property type="entry name" value="Transl_elong_EFG/EF2_IV"/>
</dbReference>
<dbReference type="InterPro" id="IPR035647">
    <property type="entry name" value="EFG_III/V"/>
</dbReference>
<dbReference type="Pfam" id="PF14492">
    <property type="entry name" value="EFG_III"/>
    <property type="match status" value="1"/>
</dbReference>
<dbReference type="PROSITE" id="PS00301">
    <property type="entry name" value="G_TR_1"/>
    <property type="match status" value="1"/>
</dbReference>
<name>A0A811K9B6_9BILA</name>
<dbReference type="Gene3D" id="3.30.70.870">
    <property type="entry name" value="Elongation Factor G (Translational Gtpase), domain 3"/>
    <property type="match status" value="1"/>
</dbReference>
<dbReference type="InterPro" id="IPR031157">
    <property type="entry name" value="G_TR_CS"/>
</dbReference>
<dbReference type="Gene3D" id="2.40.30.10">
    <property type="entry name" value="Translation factors"/>
    <property type="match status" value="1"/>
</dbReference>
<comment type="pathway">
    <text evidence="7">Protein biosynthesis; polypeptide chain elongation.</text>
</comment>
<feature type="binding site" evidence="7">
    <location>
        <begin position="170"/>
        <end position="173"/>
    </location>
    <ligand>
        <name>GTP</name>
        <dbReference type="ChEBI" id="CHEBI:37565"/>
    </ligand>
</feature>
<gene>
    <name evidence="9" type="ORF">BOKJ2_LOCUS3975</name>
</gene>
<feature type="binding site" evidence="7">
    <location>
        <begin position="116"/>
        <end position="120"/>
    </location>
    <ligand>
        <name>GTP</name>
        <dbReference type="ChEBI" id="CHEBI:37565"/>
    </ligand>
</feature>
<dbReference type="Pfam" id="PF00009">
    <property type="entry name" value="GTP_EFTU"/>
    <property type="match status" value="1"/>
</dbReference>
<comment type="subcellular location">
    <subcellularLocation>
        <location evidence="7">Mitochondrion</location>
    </subcellularLocation>
</comment>
<dbReference type="Proteomes" id="UP000783686">
    <property type="component" value="Unassembled WGS sequence"/>
</dbReference>
<comment type="function">
    <text evidence="7">Mitochondrial GTPase that catalyzes the GTP-dependent ribosomal translocation step during translation elongation. During this step, the ribosome changes from the pre-translocational (PRE) to the post-translocational (POST) state as the newly formed A-site-bound peptidyl-tRNA and P-site-bound deacylated tRNA move to the P and E sites, respectively. Catalyzes the coordinated movement of the two tRNA molecules, the mRNA and conformational changes in the ribosome.</text>
</comment>
<organism evidence="9 10">
    <name type="scientific">Bursaphelenchus okinawaensis</name>
    <dbReference type="NCBI Taxonomy" id="465554"/>
    <lineage>
        <taxon>Eukaryota</taxon>
        <taxon>Metazoa</taxon>
        <taxon>Ecdysozoa</taxon>
        <taxon>Nematoda</taxon>
        <taxon>Chromadorea</taxon>
        <taxon>Rhabditida</taxon>
        <taxon>Tylenchina</taxon>
        <taxon>Tylenchomorpha</taxon>
        <taxon>Aphelenchoidea</taxon>
        <taxon>Aphelenchoididae</taxon>
        <taxon>Bursaphelenchus</taxon>
    </lineage>
</organism>
<dbReference type="InterPro" id="IPR009022">
    <property type="entry name" value="EFG_III"/>
</dbReference>
<keyword evidence="6 7" id="KW-0342">GTP-binding</keyword>
<dbReference type="NCBIfam" id="NF009381">
    <property type="entry name" value="PRK12740.1-5"/>
    <property type="match status" value="1"/>
</dbReference>
<dbReference type="PROSITE" id="PS51722">
    <property type="entry name" value="G_TR_2"/>
    <property type="match status" value="1"/>
</dbReference>
<evidence type="ECO:0000313" key="9">
    <source>
        <dbReference type="EMBL" id="CAD5211981.1"/>
    </source>
</evidence>
<evidence type="ECO:0000259" key="8">
    <source>
        <dbReference type="PROSITE" id="PS51722"/>
    </source>
</evidence>
<proteinExistence type="inferred from homology"/>
<dbReference type="GO" id="GO:0005739">
    <property type="term" value="C:mitochondrion"/>
    <property type="evidence" value="ECO:0007669"/>
    <property type="project" value="UniProtKB-SubCell"/>
</dbReference>
<dbReference type="InterPro" id="IPR000640">
    <property type="entry name" value="EFG_V-like"/>
</dbReference>
<dbReference type="Pfam" id="PF00679">
    <property type="entry name" value="EFG_C"/>
    <property type="match status" value="1"/>
</dbReference>
<evidence type="ECO:0000256" key="4">
    <source>
        <dbReference type="ARBA" id="ARBA00022917"/>
    </source>
</evidence>
<keyword evidence="5 7" id="KW-0496">Mitochondrion</keyword>
<evidence type="ECO:0000256" key="2">
    <source>
        <dbReference type="ARBA" id="ARBA00022741"/>
    </source>
</evidence>
<dbReference type="UniPathway" id="UPA00345"/>
<comment type="similarity">
    <text evidence="1">Belongs to the TRAFAC class translation factor GTPase superfamily. Classic translation factor GTPase family. EF-G/EF-2 subfamily.</text>
</comment>
<evidence type="ECO:0000313" key="10">
    <source>
        <dbReference type="Proteomes" id="UP000614601"/>
    </source>
</evidence>
<dbReference type="OrthoDB" id="198619at2759"/>
<evidence type="ECO:0000256" key="5">
    <source>
        <dbReference type="ARBA" id="ARBA00023128"/>
    </source>
</evidence>
<keyword evidence="10" id="KW-1185">Reference proteome</keyword>
<dbReference type="CDD" id="cd16262">
    <property type="entry name" value="EFG_III"/>
    <property type="match status" value="1"/>
</dbReference>
<dbReference type="InterPro" id="IPR000795">
    <property type="entry name" value="T_Tr_GTP-bd_dom"/>
</dbReference>
<dbReference type="InterPro" id="IPR041095">
    <property type="entry name" value="EFG_II"/>
</dbReference>
<dbReference type="SMART" id="SM00838">
    <property type="entry name" value="EFG_C"/>
    <property type="match status" value="1"/>
</dbReference>
<dbReference type="InterPro" id="IPR009000">
    <property type="entry name" value="Transl_B-barrel_sf"/>
</dbReference>
<comment type="caution">
    <text evidence="9">The sequence shown here is derived from an EMBL/GenBank/DDBJ whole genome shotgun (WGS) entry which is preliminary data.</text>
</comment>
<dbReference type="CDD" id="cd04091">
    <property type="entry name" value="mtEFG1_II_like"/>
    <property type="match status" value="1"/>
</dbReference>
<dbReference type="AlphaFoldDB" id="A0A811K9B6"/>
<dbReference type="NCBIfam" id="TIGR00231">
    <property type="entry name" value="small_GTP"/>
    <property type="match status" value="1"/>
</dbReference>
<dbReference type="SMART" id="SM00889">
    <property type="entry name" value="EFG_IV"/>
    <property type="match status" value="1"/>
</dbReference>
<dbReference type="Gene3D" id="3.40.50.300">
    <property type="entry name" value="P-loop containing nucleotide triphosphate hydrolases"/>
    <property type="match status" value="1"/>
</dbReference>
<dbReference type="GO" id="GO:0003924">
    <property type="term" value="F:GTPase activity"/>
    <property type="evidence" value="ECO:0007669"/>
    <property type="project" value="UniProtKB-UniRule"/>
</dbReference>
<feature type="domain" description="Tr-type G" evidence="8">
    <location>
        <begin position="40"/>
        <end position="317"/>
    </location>
</feature>
<keyword evidence="2 7" id="KW-0547">Nucleotide-binding</keyword>
<evidence type="ECO:0000256" key="3">
    <source>
        <dbReference type="ARBA" id="ARBA00022768"/>
    </source>
</evidence>
<dbReference type="InterPro" id="IPR020568">
    <property type="entry name" value="Ribosomal_Su5_D2-typ_SF"/>
</dbReference>
<accession>A0A811K9B6</accession>
<dbReference type="EMBL" id="CAJFCW020000002">
    <property type="protein sequence ID" value="CAG9094834.1"/>
    <property type="molecule type" value="Genomic_DNA"/>
</dbReference>
<dbReference type="Gene3D" id="3.30.230.10">
    <property type="match status" value="1"/>
</dbReference>
<dbReference type="InterPro" id="IPR004161">
    <property type="entry name" value="EFTu-like_2"/>
</dbReference>
<keyword evidence="4 7" id="KW-0648">Protein biosynthesis</keyword>
<dbReference type="PRINTS" id="PR00315">
    <property type="entry name" value="ELONGATNFCT"/>
</dbReference>
<dbReference type="FunFam" id="3.40.50.300:FF:000029">
    <property type="entry name" value="Elongation factor G"/>
    <property type="match status" value="1"/>
</dbReference>
<evidence type="ECO:0000256" key="1">
    <source>
        <dbReference type="ARBA" id="ARBA00005870"/>
    </source>
</evidence>
<dbReference type="Proteomes" id="UP000614601">
    <property type="component" value="Unassembled WGS sequence"/>
</dbReference>
<dbReference type="InterPro" id="IPR004540">
    <property type="entry name" value="Transl_elong_EFG/EF2"/>
</dbReference>
<dbReference type="InterPro" id="IPR005225">
    <property type="entry name" value="Small_GTP-bd"/>
</dbReference>
<dbReference type="GO" id="GO:0070125">
    <property type="term" value="P:mitochondrial translational elongation"/>
    <property type="evidence" value="ECO:0007669"/>
    <property type="project" value="UniProtKB-UniRule"/>
</dbReference>
<dbReference type="Gene3D" id="3.30.70.240">
    <property type="match status" value="1"/>
</dbReference>
<feature type="binding site" evidence="7">
    <location>
        <begin position="49"/>
        <end position="56"/>
    </location>
    <ligand>
        <name>GTP</name>
        <dbReference type="ChEBI" id="CHEBI:37565"/>
    </ligand>
</feature>
<dbReference type="FunFam" id="3.30.70.240:FF:000001">
    <property type="entry name" value="Elongation factor G"/>
    <property type="match status" value="1"/>
</dbReference>
<dbReference type="SUPFAM" id="SSF50447">
    <property type="entry name" value="Translation proteins"/>
    <property type="match status" value="1"/>
</dbReference>
<dbReference type="SUPFAM" id="SSF54980">
    <property type="entry name" value="EF-G C-terminal domain-like"/>
    <property type="match status" value="2"/>
</dbReference>
<dbReference type="EMBL" id="CAJFDH010000002">
    <property type="protein sequence ID" value="CAD5211981.1"/>
    <property type="molecule type" value="Genomic_DNA"/>
</dbReference>
<keyword evidence="3 7" id="KW-0251">Elongation factor</keyword>
<dbReference type="NCBIfam" id="TIGR00484">
    <property type="entry name" value="EF-G"/>
    <property type="match status" value="1"/>
</dbReference>
<dbReference type="SUPFAM" id="SSF52540">
    <property type="entry name" value="P-loop containing nucleoside triphosphate hydrolases"/>
    <property type="match status" value="1"/>
</dbReference>
<comment type="similarity">
    <text evidence="7">Belongs to the GTP-binding elongation factor family. EF-G/EF-2 subfamily.</text>
</comment>
<evidence type="ECO:0000256" key="7">
    <source>
        <dbReference type="HAMAP-Rule" id="MF_03061"/>
    </source>
</evidence>
<dbReference type="GO" id="GO:0003746">
    <property type="term" value="F:translation elongation factor activity"/>
    <property type="evidence" value="ECO:0007669"/>
    <property type="project" value="UniProtKB-UniRule"/>
</dbReference>
<sequence length="749" mass="84238">MLRWQSLGRLTGLYKNVFTSVRPSSAAAEAVEDTLIRPNNKIRNIGISAHIDSGKTTVTERILFYAGRINSMHEVRGKDDVGATMDFMELEKQRGITIQSAATYVDWHGTNINIIDTPGHVDFTVEVERALRVLDGAVLVLCGVGGVQSQTFTVNRQLNRYQVPFLTFVNKLDRTGADPRRAREGLRSKLNHNAAFIQMPIGMESNFKGVVDLVEENAIYYEGQDGLVVRRDEIPKELRTEAHDLRQEMIEYLANADEVIGDQFLNEINPTVDDLHAAIRRSTIARSFVPIMMGTALKNKGVQTMIDNVVRYLPDPSEVVNKGNVAKEDDSVEPIVFDSLRSTNAAKPFVGLAFKLEAGQYGQLTYFRVYQGKLSRGDIIHATRDRRKVRVQRLVRMHASSMEDIETAYAGDICATFGLDCHSGETFCGDEKLNVHCESMHVPEPVISMSIKPLNRKDGDNFVKALTRFTKEDPTFRREYNAEHKETVVRGMGELHLEIYAQRMKNEYNCPVELGKPTVAYRECLAKPYEFHFRHKKQTGGQGQFGEIHGVIEQLPPEKYTQVEFSDETYGNGIPKNLLPALKKGLDQIVQEGPLIKAQVAGIHVRVQEGATHAVDSTEIAMINTMMNMMREAYEEGSWLLLEPIMKIDVTTPMEYQGAVTNSLSQRKAIISTTDSTDGFATISAEAPLSDMFGYMTALRSITQGKGEFTMEYSKYAPTTEEDQEKIIYDWKVANGLIDPNEKPKKKRR</sequence>
<dbReference type="InterPro" id="IPR027417">
    <property type="entry name" value="P-loop_NTPase"/>
</dbReference>